<dbReference type="EC" id="3.1.3.1" evidence="1"/>
<evidence type="ECO:0000313" key="2">
    <source>
        <dbReference type="Proteomes" id="UP000635628"/>
    </source>
</evidence>
<gene>
    <name evidence="1" type="ORF">AZO1586R_405</name>
</gene>
<accession>A0ACA8ZP40</accession>
<keyword evidence="2" id="KW-1185">Reference proteome</keyword>
<evidence type="ECO:0000313" key="1">
    <source>
        <dbReference type="EMBL" id="CAB5496278.1"/>
    </source>
</evidence>
<sequence>MPQNNNNSTTLLELALLAKDVYTKNAKDRGVNDWEVVDDQRTSNFDSGLQIQNYRNDNHPNHTVIAIAGTNGLNDWDDNLSFVTGGLSEQFQQAMTHVAKTIDAAVKDSEDDKTANQTFSVTGHSLGGGIAQVIAYTFGLNGVTLDAPGANSIISSRKYQAHLALLQQQYPDAFNNTGGTPDTGENFTNIVEQGSIVSSIGTHIGTKMEIDVVSDTDTVIGAVMMAVNPLIGLAIMAASLFGNHDIQPTIDHVRNNPDLNKLQLTDEKLEQLQCELGAIARESKNDNPIDTFTFDTSTQALDPWQDNDIVELNDQGKWVVNAPTIAFNDIGDLFNAEQAMLQELQEGWITHEEFNAFQDYVLNHAKGDYNYNYDDSQTDRHDSDLIGAFYDSQSAQYDNAQSIARYTGVLINSNNQALSVAQLQALDTNNDGQLTGSETNILRLWQDINEDGHLDTGELVNLNTLNHPIQQSEYVFYVSGNAHVANKQPIQTSQTNELDTPNSDYRTLRDTDHLYYYLSNGRTHFVYWDPAMIKIHNNKSHIIGTDGDDTFDVDYYNNDFFDLSLITHFLAGDGDDLMGGSERSDNLWGGLGNDEILGYAGNDKIYGEQGNDKIFGAVGNDTILGGLGDDIIVGFTASNNVKQTLSTGETDNDRLYGGSGNDELYGGLGNDYLDGGANNDILLGEKGNDKLWGGSGNDEVQGNEGNDELMGGDGEDRLFGQTGNDKLWGGEGKDLLLGFTAANEVKQSLNTGETDNDYLNGGDDDDILMGGLGHDRLYGGTGNDELQGNEGDDKLYGEAGNDNLFGQSGDDILYGGDGDDYLTGFTASNEAKQKLNGEESDNDHLYGGAGQDVLIGGPGNDYLDGGIDADVMVGGLGNDIYIINSVNDSIYEQDNQGYDTVISSASYLLNANIEELRLLEGFNIHGTGNASDNKIIGNSANNIIDGVTGADEMIGGLGNDTYYVDNINDSVVEYANQGTDTIQSSITYTLSDNIENLTLLDFSKAEKGQVDGEAVLVYGFPKRNELDYMQGDAIENYQGTCALTSIANLITQTGTPTSESEVVNTAIANNWAVNDPSLPASQLGGSNYLQQQAILNNYGIANDVIQGYNETGIANLLQGGRGVILSVNAGILWNDSNYNGNGSVNHAVTLTGAVHNANTGDLMGFYISDSGRGRINDMTRFVDIDTFRKAADVNSAYSIHTREAVKLWDENIDATGNNNDNNIIGNRGDNVLQGLAGDDTIHAEAGNDIIIGGLGADTLNGGTGNDTYNFNLGDGNDTIIDTQGVDAIVFGDGIKISDVSITKDGNDLLLTINTQDSILLKNTTENRVIERIMFADGAIWRINEAHDNFNANTKGRVYLQGESSTGQTLTLVNTLSDADGMGELSYQWQYSTDKEVWVNIVSATTDELTLTQTHTGKYIKVITSYTDGRGNLETTTTFSSETVALETINFSSIEDQEVTITKAQLLTNITD</sequence>
<feature type="non-terminal residue" evidence="1">
    <location>
        <position position="1471"/>
    </location>
</feature>
<name>A0ACA8ZP40_9GAMM</name>
<protein>
    <submittedName>
        <fullName evidence="1">Alkaline phosphatase (EC)</fullName>
        <ecNumber evidence="1">3.1.3.1</ecNumber>
    </submittedName>
</protein>
<dbReference type="Proteomes" id="UP000635628">
    <property type="component" value="Unassembled WGS sequence"/>
</dbReference>
<keyword evidence="1" id="KW-0378">Hydrolase</keyword>
<organism evidence="1 2">
    <name type="scientific">Bathymodiolus azoricus thioautotrophic gill symbiont</name>
    <dbReference type="NCBI Taxonomy" id="235205"/>
    <lineage>
        <taxon>Bacteria</taxon>
        <taxon>Pseudomonadati</taxon>
        <taxon>Pseudomonadota</taxon>
        <taxon>Gammaproteobacteria</taxon>
        <taxon>sulfur-oxidizing symbionts</taxon>
    </lineage>
</organism>
<proteinExistence type="predicted"/>
<reference evidence="1" key="1">
    <citation type="submission" date="2020-05" db="EMBL/GenBank/DDBJ databases">
        <authorList>
            <person name="Petersen J."/>
            <person name="Sayavedra L."/>
        </authorList>
    </citation>
    <scope>NUCLEOTIDE SEQUENCE</scope>
    <source>
        <strain evidence="1">B azoricus SOX Menez Gwen</strain>
    </source>
</reference>
<comment type="caution">
    <text evidence="1">The sequence shown here is derived from an EMBL/GenBank/DDBJ whole genome shotgun (WGS) entry which is preliminary data.</text>
</comment>
<dbReference type="EMBL" id="CAESAP020000091">
    <property type="protein sequence ID" value="CAB5496278.1"/>
    <property type="molecule type" value="Genomic_DNA"/>
</dbReference>